<evidence type="ECO:0000256" key="1">
    <source>
        <dbReference type="ARBA" id="ARBA00005384"/>
    </source>
</evidence>
<sequence>MTDRWTPDLTRFGKPHYKAIADAIAHDMREGRLRVSDRLPPQRDLAERLGINFTTVARGYVEAQKRGLIESRTGQGTFVAGQPRRSHPAMRPSVADLTMNLPPEPEDRALADRMQAGLVRIARDLPTLLRYQGFGGTYVQREAAAHLLAWRGLIATQERLAICPGTHLAFQAILQSLLQPGEMLMCEALTYPGIKAVAGRLGLRLIGLPIDDEGIEPDALDAACRDHGARVLYMNPTLLNPTTSTCSQPRREALIEVARRHGVTIIEDDAYGLLPRNPPPAFATLAPEITWYVGSLSKCIGAGLRIAYVVAPDQRSLWPVSAILRTASVMASPLATALSTQWIEDGTARQVIHAVRRECAARQNLAAETLPSCSYMTNPEGFHLWMALPEPWQRSAFAARLRASDLSVVVSDAFCVGQAPVEAVRISLGGVLSRAELRIALDFVRHVLETETERGAEFA</sequence>
<keyword evidence="7" id="KW-0032">Aminotransferase</keyword>
<dbReference type="InterPro" id="IPR004839">
    <property type="entry name" value="Aminotransferase_I/II_large"/>
</dbReference>
<keyword evidence="2" id="KW-0663">Pyridoxal phosphate</keyword>
<protein>
    <submittedName>
        <fullName evidence="7">PLP-dependent aminotransferase family protein</fullName>
    </submittedName>
</protein>
<evidence type="ECO:0000256" key="5">
    <source>
        <dbReference type="ARBA" id="ARBA00023163"/>
    </source>
</evidence>
<dbReference type="InterPro" id="IPR036388">
    <property type="entry name" value="WH-like_DNA-bd_sf"/>
</dbReference>
<dbReference type="InterPro" id="IPR015421">
    <property type="entry name" value="PyrdxlP-dep_Trfase_major"/>
</dbReference>
<dbReference type="Pfam" id="PF00392">
    <property type="entry name" value="GntR"/>
    <property type="match status" value="1"/>
</dbReference>
<dbReference type="InterPro" id="IPR051446">
    <property type="entry name" value="HTH_trans_reg/aminotransferase"/>
</dbReference>
<dbReference type="InterPro" id="IPR015424">
    <property type="entry name" value="PyrdxlP-dep_Trfase"/>
</dbReference>
<keyword evidence="3" id="KW-0805">Transcription regulation</keyword>
<evidence type="ECO:0000313" key="7">
    <source>
        <dbReference type="EMBL" id="GMM60880.1"/>
    </source>
</evidence>
<dbReference type="SUPFAM" id="SSF46785">
    <property type="entry name" value="Winged helix' DNA-binding domain"/>
    <property type="match status" value="1"/>
</dbReference>
<dbReference type="PANTHER" id="PTHR46577:SF1">
    <property type="entry name" value="HTH-TYPE TRANSCRIPTIONAL REGULATORY PROTEIN GABR"/>
    <property type="match status" value="1"/>
</dbReference>
<evidence type="ECO:0000313" key="8">
    <source>
        <dbReference type="Proteomes" id="UP001187221"/>
    </source>
</evidence>
<dbReference type="GO" id="GO:0008483">
    <property type="term" value="F:transaminase activity"/>
    <property type="evidence" value="ECO:0007669"/>
    <property type="project" value="UniProtKB-KW"/>
</dbReference>
<dbReference type="CDD" id="cd00609">
    <property type="entry name" value="AAT_like"/>
    <property type="match status" value="1"/>
</dbReference>
<dbReference type="Pfam" id="PF00155">
    <property type="entry name" value="Aminotran_1_2"/>
    <property type="match status" value="1"/>
</dbReference>
<dbReference type="Proteomes" id="UP001187221">
    <property type="component" value="Unassembled WGS sequence"/>
</dbReference>
<evidence type="ECO:0000259" key="6">
    <source>
        <dbReference type="PROSITE" id="PS50949"/>
    </source>
</evidence>
<evidence type="ECO:0000256" key="3">
    <source>
        <dbReference type="ARBA" id="ARBA00023015"/>
    </source>
</evidence>
<dbReference type="SUPFAM" id="SSF53383">
    <property type="entry name" value="PLP-dependent transferases"/>
    <property type="match status" value="1"/>
</dbReference>
<keyword evidence="4" id="KW-0238">DNA-binding</keyword>
<keyword evidence="5" id="KW-0804">Transcription</keyword>
<keyword evidence="8" id="KW-1185">Reference proteome</keyword>
<dbReference type="CDD" id="cd07377">
    <property type="entry name" value="WHTH_GntR"/>
    <property type="match status" value="1"/>
</dbReference>
<dbReference type="Gene3D" id="3.40.640.10">
    <property type="entry name" value="Type I PLP-dependent aspartate aminotransferase-like (Major domain)"/>
    <property type="match status" value="1"/>
</dbReference>
<dbReference type="PROSITE" id="PS50949">
    <property type="entry name" value="HTH_GNTR"/>
    <property type="match status" value="1"/>
</dbReference>
<dbReference type="InterPro" id="IPR000524">
    <property type="entry name" value="Tscrpt_reg_HTH_GntR"/>
</dbReference>
<evidence type="ECO:0000256" key="4">
    <source>
        <dbReference type="ARBA" id="ARBA00023125"/>
    </source>
</evidence>
<dbReference type="InterPro" id="IPR036390">
    <property type="entry name" value="WH_DNA-bd_sf"/>
</dbReference>
<proteinExistence type="inferred from homology"/>
<feature type="domain" description="HTH gntR-type" evidence="6">
    <location>
        <begin position="14"/>
        <end position="82"/>
    </location>
</feature>
<dbReference type="PANTHER" id="PTHR46577">
    <property type="entry name" value="HTH-TYPE TRANSCRIPTIONAL REGULATORY PROTEIN GABR"/>
    <property type="match status" value="1"/>
</dbReference>
<organism evidence="7 8">
    <name type="scientific">Novosphingobium pituita</name>
    <dbReference type="NCBI Taxonomy" id="3056842"/>
    <lineage>
        <taxon>Bacteria</taxon>
        <taxon>Pseudomonadati</taxon>
        <taxon>Pseudomonadota</taxon>
        <taxon>Alphaproteobacteria</taxon>
        <taxon>Sphingomonadales</taxon>
        <taxon>Sphingomonadaceae</taxon>
        <taxon>Novosphingobium</taxon>
    </lineage>
</organism>
<gene>
    <name evidence="7" type="ORF">NUTIK01_16570</name>
</gene>
<comment type="similarity">
    <text evidence="1">In the C-terminal section; belongs to the class-I pyridoxal-phosphate-dependent aminotransferase family.</text>
</comment>
<dbReference type="EMBL" id="BTFW01000001">
    <property type="protein sequence ID" value="GMM60880.1"/>
    <property type="molecule type" value="Genomic_DNA"/>
</dbReference>
<dbReference type="SMART" id="SM00345">
    <property type="entry name" value="HTH_GNTR"/>
    <property type="match status" value="1"/>
</dbReference>
<name>A0ABQ6P6M3_9SPHN</name>
<dbReference type="Gene3D" id="1.10.10.10">
    <property type="entry name" value="Winged helix-like DNA-binding domain superfamily/Winged helix DNA-binding domain"/>
    <property type="match status" value="1"/>
</dbReference>
<comment type="caution">
    <text evidence="7">The sequence shown here is derived from an EMBL/GenBank/DDBJ whole genome shotgun (WGS) entry which is preliminary data.</text>
</comment>
<accession>A0ABQ6P6M3</accession>
<evidence type="ECO:0000256" key="2">
    <source>
        <dbReference type="ARBA" id="ARBA00022898"/>
    </source>
</evidence>
<reference evidence="7 8" key="1">
    <citation type="submission" date="2023-06" db="EMBL/GenBank/DDBJ databases">
        <title>Draft genome sequence of Novosphingobium sp. strain IK01.</title>
        <authorList>
            <person name="Hatamoto M."/>
            <person name="Ikarashi T."/>
            <person name="Yamaguchi T."/>
        </authorList>
    </citation>
    <scope>NUCLEOTIDE SEQUENCE [LARGE SCALE GENOMIC DNA]</scope>
    <source>
        <strain evidence="7 8">IK01</strain>
    </source>
</reference>
<keyword evidence="7" id="KW-0808">Transferase</keyword>